<organism evidence="1 2">
    <name type="scientific">Janthinobacterium svalbardensis</name>
    <dbReference type="NCBI Taxonomy" id="368607"/>
    <lineage>
        <taxon>Bacteria</taxon>
        <taxon>Pseudomonadati</taxon>
        <taxon>Pseudomonadota</taxon>
        <taxon>Betaproteobacteria</taxon>
        <taxon>Burkholderiales</taxon>
        <taxon>Oxalobacteraceae</taxon>
        <taxon>Janthinobacterium</taxon>
    </lineage>
</organism>
<sequence>MHASPTALNKPILIFPAGMPRSLDYLERCKRDGQTVIGASSLAYDVSKPAYPEWAFLPYVNDPGFLEALQLLITQRGIASIYTPNPVVWSYLNEVLKNLQPAIPLINASPVHDEMSGYRSAMAHARKTLATPLPIASVVDTKPALPELQLATLFRHANVMPGMCDDEKISALYEIARHSVRGDVVEIGSAWGKSAFVLARLARLHDIGHTLCIDPWQSEYVVQNDTGGLVDNCIHHYDYDEALRVFEMNLLPYSANDINYLRLPSVAAEQQYRQAAAVYSPSFGTTNYAGSIALLHIDGNHAYEAAQADIAAWEKHVVAGGWIIIDDYVWPYGDGPQRAGDEFLAQQQQRISSAFVMGTALFLQLR</sequence>
<evidence type="ECO:0000313" key="1">
    <source>
        <dbReference type="EMBL" id="ATD61014.1"/>
    </source>
</evidence>
<gene>
    <name evidence="1" type="ORF">CNX70_13215</name>
</gene>
<dbReference type="RefSeq" id="WP_096235053.1">
    <property type="nucleotide sequence ID" value="NZ_CP023422.1"/>
</dbReference>
<reference evidence="1 2" key="1">
    <citation type="submission" date="2017-09" db="EMBL/GenBank/DDBJ databases">
        <title>Complete genome sequence of Janthinobacterium svalbardensis PAMC 27463.</title>
        <authorList>
            <person name="Cho Y.-J."/>
            <person name="Cho A."/>
            <person name="Kim O.-S."/>
            <person name="Lee J.-I."/>
        </authorList>
    </citation>
    <scope>NUCLEOTIDE SEQUENCE [LARGE SCALE GENOMIC DNA]</scope>
    <source>
        <strain evidence="1 2">PAMC 27463</strain>
    </source>
</reference>
<dbReference type="Gene3D" id="3.40.50.150">
    <property type="entry name" value="Vaccinia Virus protein VP39"/>
    <property type="match status" value="1"/>
</dbReference>
<dbReference type="KEGG" id="jsv:CNX70_13215"/>
<evidence type="ECO:0008006" key="3">
    <source>
        <dbReference type="Google" id="ProtNLM"/>
    </source>
</evidence>
<dbReference type="EMBL" id="CP023422">
    <property type="protein sequence ID" value="ATD61014.1"/>
    <property type="molecule type" value="Genomic_DNA"/>
</dbReference>
<keyword evidence="2" id="KW-1185">Reference proteome</keyword>
<dbReference type="InterPro" id="IPR029063">
    <property type="entry name" value="SAM-dependent_MTases_sf"/>
</dbReference>
<dbReference type="Proteomes" id="UP000218437">
    <property type="component" value="Chromosome"/>
</dbReference>
<protein>
    <recommendedName>
        <fullName evidence="3">Class I SAM-dependent methyltransferase</fullName>
    </recommendedName>
</protein>
<proteinExistence type="predicted"/>
<accession>A0A290WVV7</accession>
<dbReference type="AlphaFoldDB" id="A0A290WVV7"/>
<dbReference type="SUPFAM" id="SSF53335">
    <property type="entry name" value="S-adenosyl-L-methionine-dependent methyltransferases"/>
    <property type="match status" value="1"/>
</dbReference>
<evidence type="ECO:0000313" key="2">
    <source>
        <dbReference type="Proteomes" id="UP000218437"/>
    </source>
</evidence>
<name>A0A290WVV7_9BURK</name>
<dbReference type="Pfam" id="PF13578">
    <property type="entry name" value="Methyltransf_24"/>
    <property type="match status" value="1"/>
</dbReference>